<reference evidence="2" key="1">
    <citation type="submission" date="2022-08" db="UniProtKB">
        <authorList>
            <consortium name="EnsemblMetazoa"/>
        </authorList>
    </citation>
    <scope>IDENTIFICATION</scope>
    <source>
        <strain evidence="2">05x7-T-G4-1.051#20</strain>
    </source>
</reference>
<evidence type="ECO:0000313" key="2">
    <source>
        <dbReference type="EnsemblMetazoa" id="G17302.1:cds"/>
    </source>
</evidence>
<accession>A0A8W8J8R8</accession>
<protein>
    <submittedName>
        <fullName evidence="2">Uncharacterized protein</fullName>
    </submittedName>
</protein>
<dbReference type="PANTHER" id="PTHR47331:SF6">
    <property type="entry name" value="DOUBLECORTIN DOMAIN-CONTAINING PROTEIN"/>
    <property type="match status" value="1"/>
</dbReference>
<dbReference type="PANTHER" id="PTHR47331">
    <property type="entry name" value="PHD-TYPE DOMAIN-CONTAINING PROTEIN"/>
    <property type="match status" value="1"/>
</dbReference>
<dbReference type="AlphaFoldDB" id="A0A8W8J8R8"/>
<evidence type="ECO:0000313" key="3">
    <source>
        <dbReference type="Proteomes" id="UP000005408"/>
    </source>
</evidence>
<sequence length="218" mass="24501">MTEMKNDPAFQYEKKGGKKQQTFSTQQPKQFSRNAVNRTLPLTRVAARKTEAITTLEVTDMCPLHRNSSHSLNDCMSFRQKPIGDRKKMILTNGICFKCCSGKKHRAKNCKADVKCSVCQTSLHPTALHEEPSEAQDSGRYAVKNREGNPYEGESRPIVSSACTKNPADVAIRGCSTRELPQSTWLSGPDSLRDDTQLGDQPQTYDLVNPYMDEEVRR</sequence>
<feature type="region of interest" description="Disordered" evidence="1">
    <location>
        <begin position="181"/>
        <end position="218"/>
    </location>
</feature>
<feature type="compositionally biased region" description="Basic and acidic residues" evidence="1">
    <location>
        <begin position="144"/>
        <end position="155"/>
    </location>
</feature>
<dbReference type="EnsemblMetazoa" id="G17302.1">
    <property type="protein sequence ID" value="G17302.1:cds"/>
    <property type="gene ID" value="G17302"/>
</dbReference>
<keyword evidence="3" id="KW-1185">Reference proteome</keyword>
<organism evidence="2 3">
    <name type="scientific">Magallana gigas</name>
    <name type="common">Pacific oyster</name>
    <name type="synonym">Crassostrea gigas</name>
    <dbReference type="NCBI Taxonomy" id="29159"/>
    <lineage>
        <taxon>Eukaryota</taxon>
        <taxon>Metazoa</taxon>
        <taxon>Spiralia</taxon>
        <taxon>Lophotrochozoa</taxon>
        <taxon>Mollusca</taxon>
        <taxon>Bivalvia</taxon>
        <taxon>Autobranchia</taxon>
        <taxon>Pteriomorphia</taxon>
        <taxon>Ostreida</taxon>
        <taxon>Ostreoidea</taxon>
        <taxon>Ostreidae</taxon>
        <taxon>Magallana</taxon>
    </lineage>
</organism>
<feature type="region of interest" description="Disordered" evidence="1">
    <location>
        <begin position="129"/>
        <end position="160"/>
    </location>
</feature>
<proteinExistence type="predicted"/>
<feature type="compositionally biased region" description="Polar residues" evidence="1">
    <location>
        <begin position="19"/>
        <end position="32"/>
    </location>
</feature>
<dbReference type="Proteomes" id="UP000005408">
    <property type="component" value="Unassembled WGS sequence"/>
</dbReference>
<evidence type="ECO:0000256" key="1">
    <source>
        <dbReference type="SAM" id="MobiDB-lite"/>
    </source>
</evidence>
<name>A0A8W8J8R8_MAGGI</name>
<feature type="region of interest" description="Disordered" evidence="1">
    <location>
        <begin position="1"/>
        <end position="32"/>
    </location>
</feature>